<evidence type="ECO:0000259" key="1">
    <source>
        <dbReference type="Pfam" id="PF03551"/>
    </source>
</evidence>
<gene>
    <name evidence="3" type="ORF">BW143_13440</name>
</gene>
<dbReference type="AlphaFoldDB" id="A0A1R1RKC6"/>
<dbReference type="InterPro" id="IPR036388">
    <property type="entry name" value="WH-like_DNA-bd_sf"/>
</dbReference>
<dbReference type="Proteomes" id="UP000187367">
    <property type="component" value="Unassembled WGS sequence"/>
</dbReference>
<sequence>MRVLKYAILGLLDKGSLSGYDMTSRFKAELGQFWSAKHSQIYPELKKLTDEGFIEFKTVIQGSKLEKKMYSITLEGKRELHEWLTAFKPVPDTVKDEFMLKAYFISAMDLEEAKALFADQLSKRKEKAAFLKKKLEELKEEAGQSISFRSPHFGHYLLLTRALERENGYCSWLLAALEMLADDQPPA</sequence>
<evidence type="ECO:0000313" key="4">
    <source>
        <dbReference type="Proteomes" id="UP000187367"/>
    </source>
</evidence>
<dbReference type="Gene3D" id="6.10.140.190">
    <property type="match status" value="1"/>
</dbReference>
<comment type="caution">
    <text evidence="3">The sequence shown here is derived from an EMBL/GenBank/DDBJ whole genome shotgun (WGS) entry which is preliminary data.</text>
</comment>
<dbReference type="InterPro" id="IPR005149">
    <property type="entry name" value="Tscrpt_reg_PadR_N"/>
</dbReference>
<name>A0A1R1RKC6_9BACI</name>
<accession>A0A1R1RKC6</accession>
<dbReference type="InterPro" id="IPR018309">
    <property type="entry name" value="Tscrpt_reg_PadR_C"/>
</dbReference>
<accession>A0A1R1QJS5</accession>
<evidence type="ECO:0000313" key="3">
    <source>
        <dbReference type="EMBL" id="OMI04858.1"/>
    </source>
</evidence>
<dbReference type="RefSeq" id="WP_076763295.1">
    <property type="nucleotide sequence ID" value="NZ_JARMMK010000004.1"/>
</dbReference>
<dbReference type="Pfam" id="PF03551">
    <property type="entry name" value="PadR"/>
    <property type="match status" value="1"/>
</dbReference>
<evidence type="ECO:0000259" key="2">
    <source>
        <dbReference type="Pfam" id="PF10400"/>
    </source>
</evidence>
<keyword evidence="4" id="KW-1185">Reference proteome</keyword>
<dbReference type="Gene3D" id="1.10.10.10">
    <property type="entry name" value="Winged helix-like DNA-binding domain superfamily/Winged helix DNA-binding domain"/>
    <property type="match status" value="1"/>
</dbReference>
<dbReference type="Pfam" id="PF10400">
    <property type="entry name" value="Vir_act_alpha_C"/>
    <property type="match status" value="1"/>
</dbReference>
<feature type="domain" description="Transcription regulator PadR C-terminal" evidence="2">
    <location>
        <begin position="94"/>
        <end position="180"/>
    </location>
</feature>
<feature type="domain" description="Transcription regulator PadR N-terminal" evidence="1">
    <location>
        <begin position="8"/>
        <end position="82"/>
    </location>
</feature>
<dbReference type="SUPFAM" id="SSF46785">
    <property type="entry name" value="Winged helix' DNA-binding domain"/>
    <property type="match status" value="1"/>
</dbReference>
<protein>
    <submittedName>
        <fullName evidence="3">PadR family transcriptional regulator</fullName>
    </submittedName>
</protein>
<dbReference type="EMBL" id="MTJL01000024">
    <property type="protein sequence ID" value="OMI04858.1"/>
    <property type="molecule type" value="Genomic_DNA"/>
</dbReference>
<dbReference type="OrthoDB" id="9783723at2"/>
<dbReference type="InterPro" id="IPR036390">
    <property type="entry name" value="WH_DNA-bd_sf"/>
</dbReference>
<reference evidence="3 4" key="1">
    <citation type="submission" date="2017-01" db="EMBL/GenBank/DDBJ databases">
        <title>Bacillus phylogenomics.</title>
        <authorList>
            <person name="Dunlap C."/>
        </authorList>
    </citation>
    <scope>NUCLEOTIDE SEQUENCE [LARGE SCALE GENOMIC DNA]</scope>
    <source>
        <strain evidence="3 4">NRRL B-41282</strain>
    </source>
</reference>
<proteinExistence type="predicted"/>
<organism evidence="3 4">
    <name type="scientific">Bacillus swezeyi</name>
    <dbReference type="NCBI Taxonomy" id="1925020"/>
    <lineage>
        <taxon>Bacteria</taxon>
        <taxon>Bacillati</taxon>
        <taxon>Bacillota</taxon>
        <taxon>Bacilli</taxon>
        <taxon>Bacillales</taxon>
        <taxon>Bacillaceae</taxon>
        <taxon>Bacillus</taxon>
    </lineage>
</organism>
<dbReference type="PANTHER" id="PTHR43252:SF6">
    <property type="entry name" value="NEGATIVE TRANSCRIPTION REGULATOR PADR"/>
    <property type="match status" value="1"/>
</dbReference>
<dbReference type="PANTHER" id="PTHR43252">
    <property type="entry name" value="TRANSCRIPTIONAL REGULATOR YQJI"/>
    <property type="match status" value="1"/>
</dbReference>